<dbReference type="EMBL" id="JYDS01000694">
    <property type="protein sequence ID" value="KRZ01052.1"/>
    <property type="molecule type" value="Genomic_DNA"/>
</dbReference>
<protein>
    <submittedName>
        <fullName evidence="1">Uncharacterized protein</fullName>
    </submittedName>
</protein>
<dbReference type="AlphaFoldDB" id="A0A0V1GRZ9"/>
<organism evidence="1 3">
    <name type="scientific">Trichinella pseudospiralis</name>
    <name type="common">Parasitic roundworm</name>
    <dbReference type="NCBI Taxonomy" id="6337"/>
    <lineage>
        <taxon>Eukaryota</taxon>
        <taxon>Metazoa</taxon>
        <taxon>Ecdysozoa</taxon>
        <taxon>Nematoda</taxon>
        <taxon>Enoplea</taxon>
        <taxon>Dorylaimia</taxon>
        <taxon>Trichinellida</taxon>
        <taxon>Trichinellidae</taxon>
        <taxon>Trichinella</taxon>
    </lineage>
</organism>
<feature type="non-terminal residue" evidence="1">
    <location>
        <position position="71"/>
    </location>
</feature>
<accession>A0A0V1GRZ9</accession>
<sequence>MVAHPHCGNPQLNKVYISLITNHHQKVHTHSNYDKLASSKATVITDQHHGAYAAPFGAAKFNQRNIIRNAS</sequence>
<proteinExistence type="predicted"/>
<dbReference type="EMBL" id="JYDS01000400">
    <property type="protein sequence ID" value="KRZ08244.1"/>
    <property type="molecule type" value="Genomic_DNA"/>
</dbReference>
<comment type="caution">
    <text evidence="1">The sequence shown here is derived from an EMBL/GenBank/DDBJ whole genome shotgun (WGS) entry which is preliminary data.</text>
</comment>
<gene>
    <name evidence="1" type="ORF">T4B_12114</name>
    <name evidence="2" type="ORF">T4B_3392</name>
</gene>
<keyword evidence="3" id="KW-1185">Reference proteome</keyword>
<dbReference type="Proteomes" id="UP000054805">
    <property type="component" value="Unassembled WGS sequence"/>
</dbReference>
<evidence type="ECO:0000313" key="3">
    <source>
        <dbReference type="Proteomes" id="UP000054805"/>
    </source>
</evidence>
<name>A0A0V1GRZ9_TRIPS</name>
<evidence type="ECO:0000313" key="2">
    <source>
        <dbReference type="EMBL" id="KRZ08244.1"/>
    </source>
</evidence>
<reference evidence="1 3" key="1">
    <citation type="submission" date="2015-01" db="EMBL/GenBank/DDBJ databases">
        <title>Evolution of Trichinella species and genotypes.</title>
        <authorList>
            <person name="Korhonen P.K."/>
            <person name="Edoardo P."/>
            <person name="Giuseppe L.R."/>
            <person name="Gasser R.B."/>
        </authorList>
    </citation>
    <scope>NUCLEOTIDE SEQUENCE [LARGE SCALE GENOMIC DNA]</scope>
    <source>
        <strain evidence="1">ISS588</strain>
    </source>
</reference>
<evidence type="ECO:0000313" key="1">
    <source>
        <dbReference type="EMBL" id="KRZ01052.1"/>
    </source>
</evidence>